<proteinExistence type="predicted"/>
<protein>
    <submittedName>
        <fullName evidence="2">Uncharacterized protein</fullName>
    </submittedName>
</protein>
<keyword evidence="1" id="KW-0812">Transmembrane</keyword>
<name>A0A0C2FKU9_9BILA</name>
<feature type="non-terminal residue" evidence="2">
    <location>
        <position position="91"/>
    </location>
</feature>
<reference evidence="2 3" key="1">
    <citation type="submission" date="2013-12" db="EMBL/GenBank/DDBJ databases">
        <title>Draft genome of the parsitic nematode Ancylostoma duodenale.</title>
        <authorList>
            <person name="Mitreva M."/>
        </authorList>
    </citation>
    <scope>NUCLEOTIDE SEQUENCE [LARGE SCALE GENOMIC DNA]</scope>
    <source>
        <strain evidence="2 3">Zhejiang</strain>
    </source>
</reference>
<dbReference type="Proteomes" id="UP000054047">
    <property type="component" value="Unassembled WGS sequence"/>
</dbReference>
<evidence type="ECO:0000256" key="1">
    <source>
        <dbReference type="SAM" id="Phobius"/>
    </source>
</evidence>
<gene>
    <name evidence="2" type="ORF">ANCDUO_22566</name>
</gene>
<keyword evidence="1" id="KW-1133">Transmembrane helix</keyword>
<feature type="non-terminal residue" evidence="2">
    <location>
        <position position="1"/>
    </location>
</feature>
<keyword evidence="1" id="KW-0472">Membrane</keyword>
<evidence type="ECO:0000313" key="3">
    <source>
        <dbReference type="Proteomes" id="UP000054047"/>
    </source>
</evidence>
<organism evidence="2 3">
    <name type="scientific">Ancylostoma duodenale</name>
    <dbReference type="NCBI Taxonomy" id="51022"/>
    <lineage>
        <taxon>Eukaryota</taxon>
        <taxon>Metazoa</taxon>
        <taxon>Ecdysozoa</taxon>
        <taxon>Nematoda</taxon>
        <taxon>Chromadorea</taxon>
        <taxon>Rhabditida</taxon>
        <taxon>Rhabditina</taxon>
        <taxon>Rhabditomorpha</taxon>
        <taxon>Strongyloidea</taxon>
        <taxon>Ancylostomatidae</taxon>
        <taxon>Ancylostomatinae</taxon>
        <taxon>Ancylostoma</taxon>
    </lineage>
</organism>
<dbReference type="EMBL" id="KN767809">
    <property type="protein sequence ID" value="KIH47374.1"/>
    <property type="molecule type" value="Genomic_DNA"/>
</dbReference>
<keyword evidence="3" id="KW-1185">Reference proteome</keyword>
<feature type="transmembrane region" description="Helical" evidence="1">
    <location>
        <begin position="59"/>
        <end position="77"/>
    </location>
</feature>
<dbReference type="AlphaFoldDB" id="A0A0C2FKU9"/>
<evidence type="ECO:0000313" key="2">
    <source>
        <dbReference type="EMBL" id="KIH47374.1"/>
    </source>
</evidence>
<accession>A0A0C2FKU9</accession>
<sequence length="91" mass="11386">SELTSTTTSNGYSSGCIHGRDDFVLPRLWYDSRIRLRLRWNGNVRRIRWAWIPWIYGHGLWYGIWWIRYGIRLWLWIRRLRYDGRMLWKEV</sequence>